<dbReference type="GO" id="GO:0007417">
    <property type="term" value="P:central nervous system development"/>
    <property type="evidence" value="ECO:0007669"/>
    <property type="project" value="TreeGrafter"/>
</dbReference>
<dbReference type="GO" id="GO:0045202">
    <property type="term" value="C:synapse"/>
    <property type="evidence" value="ECO:0007669"/>
    <property type="project" value="TreeGrafter"/>
</dbReference>
<dbReference type="GO" id="GO:0072534">
    <property type="term" value="C:perineuronal net"/>
    <property type="evidence" value="ECO:0007669"/>
    <property type="project" value="TreeGrafter"/>
</dbReference>
<evidence type="ECO:0000256" key="10">
    <source>
        <dbReference type="SAM" id="SignalP"/>
    </source>
</evidence>
<dbReference type="InterPro" id="IPR007110">
    <property type="entry name" value="Ig-like_dom"/>
</dbReference>
<keyword evidence="2" id="KW-0964">Secreted</keyword>
<dbReference type="PRINTS" id="PR01265">
    <property type="entry name" value="LINKMODULE"/>
</dbReference>
<evidence type="ECO:0000256" key="4">
    <source>
        <dbReference type="ARBA" id="ARBA00022737"/>
    </source>
</evidence>
<feature type="signal peptide" evidence="10">
    <location>
        <begin position="1"/>
        <end position="20"/>
    </location>
</feature>
<dbReference type="PROSITE" id="PS50835">
    <property type="entry name" value="IG_LIKE"/>
    <property type="match status" value="1"/>
</dbReference>
<dbReference type="AlphaFoldDB" id="A0A9Q0EBG7"/>
<dbReference type="SMART" id="SM00445">
    <property type="entry name" value="LINK"/>
    <property type="match status" value="2"/>
</dbReference>
<dbReference type="Proteomes" id="UP001148018">
    <property type="component" value="Unassembled WGS sequence"/>
</dbReference>
<dbReference type="CDD" id="cd03519">
    <property type="entry name" value="Link_domain_HAPLN_module_2"/>
    <property type="match status" value="1"/>
</dbReference>
<keyword evidence="3" id="KW-0272">Extracellular matrix</keyword>
<keyword evidence="7" id="KW-0393">Immunoglobulin domain</keyword>
<comment type="similarity">
    <text evidence="8">Belongs to the HAPLN family.</text>
</comment>
<feature type="domain" description="Ig-like" evidence="11">
    <location>
        <begin position="23"/>
        <end position="138"/>
    </location>
</feature>
<feature type="domain" description="Link" evidence="12">
    <location>
        <begin position="248"/>
        <end position="340"/>
    </location>
</feature>
<dbReference type="CDD" id="cd03518">
    <property type="entry name" value="Link_domain_HAPLN_module_1"/>
    <property type="match status" value="1"/>
</dbReference>
<keyword evidence="5 9" id="KW-1015">Disulfide bond</keyword>
<dbReference type="PROSITE" id="PS01241">
    <property type="entry name" value="LINK_1"/>
    <property type="match status" value="2"/>
</dbReference>
<evidence type="ECO:0000256" key="7">
    <source>
        <dbReference type="ARBA" id="ARBA00023319"/>
    </source>
</evidence>
<dbReference type="PANTHER" id="PTHR22804">
    <property type="entry name" value="AGGRECAN/VERSICAN PROTEOGLYCAN"/>
    <property type="match status" value="1"/>
</dbReference>
<keyword evidence="4" id="KW-0677">Repeat</keyword>
<feature type="domain" description="Link" evidence="12">
    <location>
        <begin position="148"/>
        <end position="243"/>
    </location>
</feature>
<organism evidence="13 14">
    <name type="scientific">Muraenolepis orangiensis</name>
    <name type="common">Patagonian moray cod</name>
    <dbReference type="NCBI Taxonomy" id="630683"/>
    <lineage>
        <taxon>Eukaryota</taxon>
        <taxon>Metazoa</taxon>
        <taxon>Chordata</taxon>
        <taxon>Craniata</taxon>
        <taxon>Vertebrata</taxon>
        <taxon>Euteleostomi</taxon>
        <taxon>Actinopterygii</taxon>
        <taxon>Neopterygii</taxon>
        <taxon>Teleostei</taxon>
        <taxon>Neoteleostei</taxon>
        <taxon>Acanthomorphata</taxon>
        <taxon>Zeiogadaria</taxon>
        <taxon>Gadariae</taxon>
        <taxon>Gadiformes</taxon>
        <taxon>Muraenolepidoidei</taxon>
        <taxon>Muraenolepididae</taxon>
        <taxon>Muraenolepis</taxon>
    </lineage>
</organism>
<dbReference type="InterPro" id="IPR036179">
    <property type="entry name" value="Ig-like_dom_sf"/>
</dbReference>
<evidence type="ECO:0000256" key="2">
    <source>
        <dbReference type="ARBA" id="ARBA00022525"/>
    </source>
</evidence>
<dbReference type="Gene3D" id="2.60.40.10">
    <property type="entry name" value="Immunoglobulins"/>
    <property type="match status" value="1"/>
</dbReference>
<feature type="chain" id="PRO_5040288477" description="Hyaluronan and proteoglycan link protein 1" evidence="10">
    <location>
        <begin position="21"/>
        <end position="342"/>
    </location>
</feature>
<evidence type="ECO:0000256" key="5">
    <source>
        <dbReference type="ARBA" id="ARBA00023157"/>
    </source>
</evidence>
<dbReference type="Pfam" id="PF07686">
    <property type="entry name" value="V-set"/>
    <property type="match status" value="1"/>
</dbReference>
<evidence type="ECO:0000313" key="14">
    <source>
        <dbReference type="Proteomes" id="UP001148018"/>
    </source>
</evidence>
<dbReference type="SMART" id="SM00406">
    <property type="entry name" value="IGv"/>
    <property type="match status" value="1"/>
</dbReference>
<dbReference type="InterPro" id="IPR003599">
    <property type="entry name" value="Ig_sub"/>
</dbReference>
<feature type="disulfide bond" evidence="9">
    <location>
        <begin position="293"/>
        <end position="314"/>
    </location>
</feature>
<protein>
    <recommendedName>
        <fullName evidence="15">Hyaluronan and proteoglycan link protein 1</fullName>
    </recommendedName>
</protein>
<sequence length="342" mass="37834">MLSLLYSALLSLTLASGVYSDGKNISVSTQVFASTGSNVTLPCRLNGDSDIMPFGTIGIRVKWSRMPEDETLEEEPFLVVLGLHTKSFGEFNGRAVMQGADVNDASLVIMDAVASDSGRYRCEVDKGMEDVVYEVSLQVEEAGLLNGVVFPYSPRLGRYNLNFHDAEQACVDQDAVVASFDQLFQAWRGGFDWCNAGWLIDGTVQYPVTKPREPCGGSGSNAGVRTYGQRDKSNSRYDVFCFVSQLEGVFFWLEQPERLTFDEAVQACADNGAEIAKVGHMYAAWKLHGYDRCDAGWLADSSVRYPISRPRKNCSPTQAAVRFLGFPDKKQKLYGVYCFKPQ</sequence>
<evidence type="ECO:0000256" key="8">
    <source>
        <dbReference type="ARBA" id="ARBA00038272"/>
    </source>
</evidence>
<evidence type="ECO:0000259" key="12">
    <source>
        <dbReference type="PROSITE" id="PS50963"/>
    </source>
</evidence>
<dbReference type="FunFam" id="3.10.100.10:FF:000002">
    <property type="entry name" value="Hyaluronan proteoglycan link protein 1"/>
    <property type="match status" value="1"/>
</dbReference>
<dbReference type="SUPFAM" id="SSF48726">
    <property type="entry name" value="Immunoglobulin"/>
    <property type="match status" value="1"/>
</dbReference>
<dbReference type="FunFam" id="3.10.100.10:FF:000001">
    <property type="entry name" value="Hyaluronan proteoglycan link protein 1"/>
    <property type="match status" value="1"/>
</dbReference>
<comment type="caution">
    <text evidence="13">The sequence shown here is derived from an EMBL/GenBank/DDBJ whole genome shotgun (WGS) entry which is preliminary data.</text>
</comment>
<dbReference type="SMART" id="SM00409">
    <property type="entry name" value="IG"/>
    <property type="match status" value="1"/>
</dbReference>
<dbReference type="InterPro" id="IPR013783">
    <property type="entry name" value="Ig-like_fold"/>
</dbReference>
<dbReference type="EMBL" id="JANIIK010000044">
    <property type="protein sequence ID" value="KAJ3603509.1"/>
    <property type="molecule type" value="Genomic_DNA"/>
</dbReference>
<dbReference type="InterPro" id="IPR016186">
    <property type="entry name" value="C-type_lectin-like/link_sf"/>
</dbReference>
<keyword evidence="14" id="KW-1185">Reference proteome</keyword>
<gene>
    <name evidence="13" type="ORF">NHX12_028254</name>
</gene>
<name>A0A9Q0EBG7_9TELE</name>
<dbReference type="GO" id="GO:0007155">
    <property type="term" value="P:cell adhesion"/>
    <property type="evidence" value="ECO:0007669"/>
    <property type="project" value="InterPro"/>
</dbReference>
<evidence type="ECO:0000259" key="11">
    <source>
        <dbReference type="PROSITE" id="PS50835"/>
    </source>
</evidence>
<accession>A0A9Q0EBG7</accession>
<feature type="disulfide bond" evidence="9">
    <location>
        <begin position="194"/>
        <end position="215"/>
    </location>
</feature>
<evidence type="ECO:0000256" key="6">
    <source>
        <dbReference type="ARBA" id="ARBA00023290"/>
    </source>
</evidence>
<comment type="caution">
    <text evidence="9">Lacks conserved residue(s) required for the propagation of feature annotation.</text>
</comment>
<dbReference type="GO" id="GO:0001501">
    <property type="term" value="P:skeletal system development"/>
    <property type="evidence" value="ECO:0007669"/>
    <property type="project" value="TreeGrafter"/>
</dbReference>
<dbReference type="Gene3D" id="3.10.100.10">
    <property type="entry name" value="Mannose-Binding Protein A, subunit A"/>
    <property type="match status" value="2"/>
</dbReference>
<evidence type="ECO:0008006" key="15">
    <source>
        <dbReference type="Google" id="ProtNLM"/>
    </source>
</evidence>
<dbReference type="InterPro" id="IPR050691">
    <property type="entry name" value="Hyaluronan_bind_Proteoglycan"/>
</dbReference>
<dbReference type="OrthoDB" id="5359219at2759"/>
<dbReference type="Pfam" id="PF00193">
    <property type="entry name" value="Xlink"/>
    <property type="match status" value="2"/>
</dbReference>
<dbReference type="PANTHER" id="PTHR22804:SF58">
    <property type="entry name" value="HYALURONAN AND PROTEOGLYCAN LINK PROTEIN 1 ISOFORM 1 PRECURSOR"/>
    <property type="match status" value="1"/>
</dbReference>
<evidence type="ECO:0000313" key="13">
    <source>
        <dbReference type="EMBL" id="KAJ3603509.1"/>
    </source>
</evidence>
<dbReference type="PROSITE" id="PS50963">
    <property type="entry name" value="LINK_2"/>
    <property type="match status" value="2"/>
</dbReference>
<keyword evidence="6" id="KW-0373">Hyaluronic acid</keyword>
<comment type="subcellular location">
    <subcellularLocation>
        <location evidence="1">Secreted</location>
        <location evidence="1">Extracellular space</location>
        <location evidence="1">Extracellular matrix</location>
    </subcellularLocation>
</comment>
<dbReference type="GO" id="GO:0005540">
    <property type="term" value="F:hyaluronic acid binding"/>
    <property type="evidence" value="ECO:0007669"/>
    <property type="project" value="UniProtKB-KW"/>
</dbReference>
<evidence type="ECO:0000256" key="3">
    <source>
        <dbReference type="ARBA" id="ARBA00022530"/>
    </source>
</evidence>
<keyword evidence="10" id="KW-0732">Signal</keyword>
<evidence type="ECO:0000256" key="9">
    <source>
        <dbReference type="PROSITE-ProRule" id="PRU00323"/>
    </source>
</evidence>
<dbReference type="GO" id="GO:0002052">
    <property type="term" value="P:positive regulation of neuroblast proliferation"/>
    <property type="evidence" value="ECO:0007669"/>
    <property type="project" value="TreeGrafter"/>
</dbReference>
<reference evidence="13" key="1">
    <citation type="submission" date="2022-07" db="EMBL/GenBank/DDBJ databases">
        <title>Chromosome-level genome of Muraenolepis orangiensis.</title>
        <authorList>
            <person name="Kim J."/>
        </authorList>
    </citation>
    <scope>NUCLEOTIDE SEQUENCE</scope>
    <source>
        <strain evidence="13">KU_S4_2022</strain>
        <tissue evidence="13">Muscle</tissue>
    </source>
</reference>
<dbReference type="InterPro" id="IPR016187">
    <property type="entry name" value="CTDL_fold"/>
</dbReference>
<dbReference type="GO" id="GO:0010001">
    <property type="term" value="P:glial cell differentiation"/>
    <property type="evidence" value="ECO:0007669"/>
    <property type="project" value="TreeGrafter"/>
</dbReference>
<proteinExistence type="inferred from homology"/>
<dbReference type="InterPro" id="IPR013106">
    <property type="entry name" value="Ig_V-set"/>
</dbReference>
<dbReference type="InterPro" id="IPR000538">
    <property type="entry name" value="Link_dom"/>
</dbReference>
<evidence type="ECO:0000256" key="1">
    <source>
        <dbReference type="ARBA" id="ARBA00004498"/>
    </source>
</evidence>
<dbReference type="SUPFAM" id="SSF56436">
    <property type="entry name" value="C-type lectin-like"/>
    <property type="match status" value="2"/>
</dbReference>
<dbReference type="GO" id="GO:0005615">
    <property type="term" value="C:extracellular space"/>
    <property type="evidence" value="ECO:0007669"/>
    <property type="project" value="TreeGrafter"/>
</dbReference>